<comment type="subcellular location">
    <subcellularLocation>
        <location evidence="1">Endoplasmic reticulum membrane</location>
        <topology evidence="1">Multi-pass membrane protein</topology>
    </subcellularLocation>
</comment>
<keyword evidence="6 14" id="KW-0812">Transmembrane</keyword>
<dbReference type="Proteomes" id="UP000038045">
    <property type="component" value="Unplaced"/>
</dbReference>
<keyword evidence="12 14" id="KW-0472">Membrane</keyword>
<dbReference type="AlphaFoldDB" id="A0A0N4ZX66"/>
<dbReference type="InterPro" id="IPR008559">
    <property type="entry name" value="TMCO1"/>
</dbReference>
<evidence type="ECO:0000256" key="8">
    <source>
        <dbReference type="ARBA" id="ARBA00022837"/>
    </source>
</evidence>
<keyword evidence="5" id="KW-0107">Calcium channel</keyword>
<keyword evidence="4" id="KW-0109">Calcium transport</keyword>
<dbReference type="WBParaSite" id="PTRK_0001328000.1">
    <property type="protein sequence ID" value="PTRK_0001328000.1"/>
    <property type="gene ID" value="PTRK_0001328000"/>
</dbReference>
<name>A0A0N4ZX66_PARTI</name>
<accession>A0A0N4ZX66</accession>
<evidence type="ECO:0000313" key="16">
    <source>
        <dbReference type="WBParaSite" id="PTRK_0001328000.1"/>
    </source>
</evidence>
<evidence type="ECO:0000256" key="10">
    <source>
        <dbReference type="ARBA" id="ARBA00023054"/>
    </source>
</evidence>
<dbReference type="SMART" id="SM01415">
    <property type="entry name" value="DUF106"/>
    <property type="match status" value="1"/>
</dbReference>
<evidence type="ECO:0000256" key="11">
    <source>
        <dbReference type="ARBA" id="ARBA00023065"/>
    </source>
</evidence>
<keyword evidence="3" id="KW-0813">Transport</keyword>
<organism evidence="15 16">
    <name type="scientific">Parastrongyloides trichosuri</name>
    <name type="common">Possum-specific nematode worm</name>
    <dbReference type="NCBI Taxonomy" id="131310"/>
    <lineage>
        <taxon>Eukaryota</taxon>
        <taxon>Metazoa</taxon>
        <taxon>Ecdysozoa</taxon>
        <taxon>Nematoda</taxon>
        <taxon>Chromadorea</taxon>
        <taxon>Rhabditida</taxon>
        <taxon>Tylenchina</taxon>
        <taxon>Panagrolaimomorpha</taxon>
        <taxon>Strongyloidoidea</taxon>
        <taxon>Strongyloididae</taxon>
        <taxon>Parastrongyloides</taxon>
    </lineage>
</organism>
<comment type="similarity">
    <text evidence="2">Belongs to the TMCO1 family.</text>
</comment>
<protein>
    <submittedName>
        <fullName evidence="16">Calcium load-activated calcium channel</fullName>
    </submittedName>
</protein>
<evidence type="ECO:0000256" key="14">
    <source>
        <dbReference type="SAM" id="Phobius"/>
    </source>
</evidence>
<keyword evidence="13" id="KW-0407">Ion channel</keyword>
<evidence type="ECO:0000256" key="4">
    <source>
        <dbReference type="ARBA" id="ARBA00022568"/>
    </source>
</evidence>
<evidence type="ECO:0000256" key="7">
    <source>
        <dbReference type="ARBA" id="ARBA00022824"/>
    </source>
</evidence>
<dbReference type="Pfam" id="PF01956">
    <property type="entry name" value="EMC3_TMCO1"/>
    <property type="match status" value="1"/>
</dbReference>
<evidence type="ECO:0000256" key="12">
    <source>
        <dbReference type="ARBA" id="ARBA00023136"/>
    </source>
</evidence>
<dbReference type="GO" id="GO:0032469">
    <property type="term" value="P:endoplasmic reticulum calcium ion homeostasis"/>
    <property type="evidence" value="ECO:0007669"/>
    <property type="project" value="InterPro"/>
</dbReference>
<keyword evidence="15" id="KW-1185">Reference proteome</keyword>
<sequence>MLIHCIQTIGIALATSIVGEIIRYYALYSREDYANIRALIIKQSISVDNKQKSNDNTPRIKKRIEIEMERLRQYHKDLSKIKYKVTIGTVIMFMFFMGYFHQYFDGIVLAKLPFEPIPPISYFTHKGLAGDDVTDCSFPFFYLFCTISIRQHVQKICGVWPPRTLARQLNF</sequence>
<evidence type="ECO:0000256" key="5">
    <source>
        <dbReference type="ARBA" id="ARBA00022673"/>
    </source>
</evidence>
<keyword evidence="8" id="KW-0106">Calcium</keyword>
<dbReference type="GO" id="GO:0005789">
    <property type="term" value="C:endoplasmic reticulum membrane"/>
    <property type="evidence" value="ECO:0007669"/>
    <property type="project" value="UniProtKB-SubCell"/>
</dbReference>
<dbReference type="STRING" id="131310.A0A0N4ZX66"/>
<keyword evidence="11" id="KW-0406">Ion transport</keyword>
<dbReference type="GO" id="GO:0005262">
    <property type="term" value="F:calcium channel activity"/>
    <property type="evidence" value="ECO:0007669"/>
    <property type="project" value="UniProtKB-KW"/>
</dbReference>
<dbReference type="PANTHER" id="PTHR20917:SF0">
    <property type="entry name" value="CALCIUM LOAD-ACTIVATED CALCIUM CHANNEL"/>
    <property type="match status" value="1"/>
</dbReference>
<keyword evidence="7" id="KW-0256">Endoplasmic reticulum</keyword>
<keyword evidence="9 14" id="KW-1133">Transmembrane helix</keyword>
<dbReference type="InterPro" id="IPR002809">
    <property type="entry name" value="EMC3/TMCO1"/>
</dbReference>
<reference evidence="16" key="1">
    <citation type="submission" date="2017-02" db="UniProtKB">
        <authorList>
            <consortium name="WormBaseParasite"/>
        </authorList>
    </citation>
    <scope>IDENTIFICATION</scope>
</reference>
<evidence type="ECO:0000256" key="2">
    <source>
        <dbReference type="ARBA" id="ARBA00006537"/>
    </source>
</evidence>
<evidence type="ECO:0000256" key="9">
    <source>
        <dbReference type="ARBA" id="ARBA00022989"/>
    </source>
</evidence>
<evidence type="ECO:0000256" key="3">
    <source>
        <dbReference type="ARBA" id="ARBA00022448"/>
    </source>
</evidence>
<keyword evidence="10" id="KW-0175">Coiled coil</keyword>
<evidence type="ECO:0000256" key="6">
    <source>
        <dbReference type="ARBA" id="ARBA00022692"/>
    </source>
</evidence>
<evidence type="ECO:0000256" key="1">
    <source>
        <dbReference type="ARBA" id="ARBA00004477"/>
    </source>
</evidence>
<dbReference type="PANTHER" id="PTHR20917">
    <property type="entry name" value="PNAS-RELATED"/>
    <property type="match status" value="1"/>
</dbReference>
<evidence type="ECO:0000256" key="13">
    <source>
        <dbReference type="ARBA" id="ARBA00023303"/>
    </source>
</evidence>
<evidence type="ECO:0000313" key="15">
    <source>
        <dbReference type="Proteomes" id="UP000038045"/>
    </source>
</evidence>
<feature type="transmembrane region" description="Helical" evidence="14">
    <location>
        <begin position="81"/>
        <end position="100"/>
    </location>
</feature>
<proteinExistence type="inferred from homology"/>